<gene>
    <name evidence="5" type="ORF">ACFQVD_27420</name>
</gene>
<accession>A0ABW2T586</accession>
<dbReference type="EMBL" id="JBHTEE010000001">
    <property type="protein sequence ID" value="MFC7603850.1"/>
    <property type="molecule type" value="Genomic_DNA"/>
</dbReference>
<dbReference type="GO" id="GO:0005524">
    <property type="term" value="F:ATP binding"/>
    <property type="evidence" value="ECO:0007669"/>
    <property type="project" value="UniProtKB-KW"/>
</dbReference>
<evidence type="ECO:0000256" key="3">
    <source>
        <dbReference type="ARBA" id="ARBA00022840"/>
    </source>
</evidence>
<comment type="caution">
    <text evidence="5">The sequence shown here is derived from an EMBL/GenBank/DDBJ whole genome shotgun (WGS) entry which is preliminary data.</text>
</comment>
<evidence type="ECO:0000313" key="6">
    <source>
        <dbReference type="Proteomes" id="UP001596514"/>
    </source>
</evidence>
<reference evidence="6" key="1">
    <citation type="journal article" date="2019" name="Int. J. Syst. Evol. Microbiol.">
        <title>The Global Catalogue of Microorganisms (GCM) 10K type strain sequencing project: providing services to taxonomists for standard genome sequencing and annotation.</title>
        <authorList>
            <consortium name="The Broad Institute Genomics Platform"/>
            <consortium name="The Broad Institute Genome Sequencing Center for Infectious Disease"/>
            <person name="Wu L."/>
            <person name="Ma J."/>
        </authorList>
    </citation>
    <scope>NUCLEOTIDE SEQUENCE [LARGE SCALE GENOMIC DNA]</scope>
    <source>
        <strain evidence="6">JCM 10083</strain>
    </source>
</reference>
<evidence type="ECO:0000256" key="1">
    <source>
        <dbReference type="ARBA" id="ARBA00022448"/>
    </source>
</evidence>
<dbReference type="SUPFAM" id="SSF52540">
    <property type="entry name" value="P-loop containing nucleoside triphosphate hydrolases"/>
    <property type="match status" value="1"/>
</dbReference>
<name>A0ABW2T586_9ACTN</name>
<proteinExistence type="predicted"/>
<dbReference type="InterPro" id="IPR027417">
    <property type="entry name" value="P-loop_NTPase"/>
</dbReference>
<dbReference type="PROSITE" id="PS50893">
    <property type="entry name" value="ABC_TRANSPORTER_2"/>
    <property type="match status" value="1"/>
</dbReference>
<sequence length="265" mass="29157">MTAMLELSGVSKHFGGMKAVNDVSFSVREGTICGLIGPNGAGKTTVVNLISGYLQPTAGRITLAGSDVADLRPHRLAAAGVARTYQNLKLFDESTVLENVLIGRHLSFKGRRWQLGRVRRREEAEQHEVARRLIDRVGLTSVTDVDVAELSYGMRRRVEIARAMATEPRLLLLDEPTAGMNRAESDDIGRLIQMINAEGVTVLLVDHNVRLVTEVCHRVVVLDWGSVLTEAGPHQVWQDERVKTAYLGTKERRTADTVEAPDAGR</sequence>
<dbReference type="SMART" id="SM00382">
    <property type="entry name" value="AAA"/>
    <property type="match status" value="1"/>
</dbReference>
<feature type="domain" description="ABC transporter" evidence="4">
    <location>
        <begin position="5"/>
        <end position="249"/>
    </location>
</feature>
<dbReference type="PROSITE" id="PS00211">
    <property type="entry name" value="ABC_TRANSPORTER_1"/>
    <property type="match status" value="1"/>
</dbReference>
<evidence type="ECO:0000256" key="2">
    <source>
        <dbReference type="ARBA" id="ARBA00022741"/>
    </source>
</evidence>
<dbReference type="InterPro" id="IPR051120">
    <property type="entry name" value="ABC_AA/LPS_Transport"/>
</dbReference>
<evidence type="ECO:0000313" key="5">
    <source>
        <dbReference type="EMBL" id="MFC7603850.1"/>
    </source>
</evidence>
<dbReference type="CDD" id="cd03219">
    <property type="entry name" value="ABC_Mj1267_LivG_branched"/>
    <property type="match status" value="1"/>
</dbReference>
<evidence type="ECO:0000259" key="4">
    <source>
        <dbReference type="PROSITE" id="PS50893"/>
    </source>
</evidence>
<dbReference type="Pfam" id="PF00005">
    <property type="entry name" value="ABC_tran"/>
    <property type="match status" value="1"/>
</dbReference>
<protein>
    <submittedName>
        <fullName evidence="5">ABC transporter ATP-binding protein</fullName>
    </submittedName>
</protein>
<dbReference type="RefSeq" id="WP_343970086.1">
    <property type="nucleotide sequence ID" value="NZ_BAAAGK010000082.1"/>
</dbReference>
<organism evidence="5 6">
    <name type="scientific">Streptosporangium amethystogenes subsp. fukuiense</name>
    <dbReference type="NCBI Taxonomy" id="698418"/>
    <lineage>
        <taxon>Bacteria</taxon>
        <taxon>Bacillati</taxon>
        <taxon>Actinomycetota</taxon>
        <taxon>Actinomycetes</taxon>
        <taxon>Streptosporangiales</taxon>
        <taxon>Streptosporangiaceae</taxon>
        <taxon>Streptosporangium</taxon>
    </lineage>
</organism>
<keyword evidence="2" id="KW-0547">Nucleotide-binding</keyword>
<dbReference type="InterPro" id="IPR003439">
    <property type="entry name" value="ABC_transporter-like_ATP-bd"/>
</dbReference>
<dbReference type="Gene3D" id="3.40.50.300">
    <property type="entry name" value="P-loop containing nucleotide triphosphate hydrolases"/>
    <property type="match status" value="1"/>
</dbReference>
<dbReference type="InterPro" id="IPR003593">
    <property type="entry name" value="AAA+_ATPase"/>
</dbReference>
<dbReference type="InterPro" id="IPR017871">
    <property type="entry name" value="ABC_transporter-like_CS"/>
</dbReference>
<dbReference type="PANTHER" id="PTHR45772">
    <property type="entry name" value="CONSERVED COMPONENT OF ABC TRANSPORTER FOR NATURAL AMINO ACIDS-RELATED"/>
    <property type="match status" value="1"/>
</dbReference>
<dbReference type="Proteomes" id="UP001596514">
    <property type="component" value="Unassembled WGS sequence"/>
</dbReference>
<keyword evidence="3 5" id="KW-0067">ATP-binding</keyword>
<keyword evidence="1" id="KW-0813">Transport</keyword>
<keyword evidence="6" id="KW-1185">Reference proteome</keyword>
<dbReference type="PANTHER" id="PTHR45772:SF1">
    <property type="entry name" value="ABC TRANSPORTER ATP-BINDING PROTEIN"/>
    <property type="match status" value="1"/>
</dbReference>